<reference evidence="1" key="1">
    <citation type="submission" date="2019-11" db="EMBL/GenBank/DDBJ databases">
        <title>Characterization of Clostridium perfringens isolates from swine manure treated agricultural soils.</title>
        <authorList>
            <person name="Wushke S.T."/>
        </authorList>
    </citation>
    <scope>NUCLEOTIDE SEQUENCE</scope>
    <source>
        <strain evidence="1">X15</strain>
    </source>
</reference>
<name>A0AAW9J0C0_CLOPF</name>
<evidence type="ECO:0000313" key="2">
    <source>
        <dbReference type="Proteomes" id="UP001289066"/>
    </source>
</evidence>
<dbReference type="AlphaFoldDB" id="A0AAW9J0C0"/>
<protein>
    <submittedName>
        <fullName evidence="1">Peptidase C45</fullName>
    </submittedName>
</protein>
<sequence>MKETTAYFKNFEGTSYEVGVQIGKWVLENSIMLQMILVPENIYPRDKFLAITELLDKYCSGINEEIKGFSDTIGVSPE</sequence>
<feature type="non-terminal residue" evidence="1">
    <location>
        <position position="78"/>
    </location>
</feature>
<proteinExistence type="predicted"/>
<dbReference type="Proteomes" id="UP001289066">
    <property type="component" value="Unassembled WGS sequence"/>
</dbReference>
<dbReference type="EMBL" id="WNVG01000844">
    <property type="protein sequence ID" value="MDZ5034720.1"/>
    <property type="molecule type" value="Genomic_DNA"/>
</dbReference>
<accession>A0AAW9J0C0</accession>
<comment type="caution">
    <text evidence="1">The sequence shown here is derived from an EMBL/GenBank/DDBJ whole genome shotgun (WGS) entry which is preliminary data.</text>
</comment>
<organism evidence="1 2">
    <name type="scientific">Clostridium perfringens</name>
    <dbReference type="NCBI Taxonomy" id="1502"/>
    <lineage>
        <taxon>Bacteria</taxon>
        <taxon>Bacillati</taxon>
        <taxon>Bacillota</taxon>
        <taxon>Clostridia</taxon>
        <taxon>Eubacteriales</taxon>
        <taxon>Clostridiaceae</taxon>
        <taxon>Clostridium</taxon>
    </lineage>
</organism>
<evidence type="ECO:0000313" key="1">
    <source>
        <dbReference type="EMBL" id="MDZ5034720.1"/>
    </source>
</evidence>
<gene>
    <name evidence="1" type="ORF">GNF81_18675</name>
</gene>